<evidence type="ECO:0000313" key="2">
    <source>
        <dbReference type="Proteomes" id="UP000245698"/>
    </source>
</evidence>
<gene>
    <name evidence="1" type="ORF">BQ8482_200024</name>
</gene>
<evidence type="ECO:0000313" key="1">
    <source>
        <dbReference type="EMBL" id="SJM31766.1"/>
    </source>
</evidence>
<dbReference type="Proteomes" id="UP000245698">
    <property type="component" value="Unassembled WGS sequence"/>
</dbReference>
<reference evidence="2" key="1">
    <citation type="submission" date="2016-12" db="EMBL/GenBank/DDBJ databases">
        <authorList>
            <person name="Brunel B."/>
        </authorList>
    </citation>
    <scope>NUCLEOTIDE SEQUENCE [LARGE SCALE GENOMIC DNA]</scope>
</reference>
<proteinExistence type="predicted"/>
<accession>A0A2P9AKV8</accession>
<protein>
    <submittedName>
        <fullName evidence="1">Uncharacterized protein</fullName>
    </submittedName>
</protein>
<dbReference type="AlphaFoldDB" id="A0A2P9AKV8"/>
<organism evidence="1 2">
    <name type="scientific">Mesorhizobium delmotii</name>
    <dbReference type="NCBI Taxonomy" id="1631247"/>
    <lineage>
        <taxon>Bacteria</taxon>
        <taxon>Pseudomonadati</taxon>
        <taxon>Pseudomonadota</taxon>
        <taxon>Alphaproteobacteria</taxon>
        <taxon>Hyphomicrobiales</taxon>
        <taxon>Phyllobacteriaceae</taxon>
        <taxon>Mesorhizobium</taxon>
    </lineage>
</organism>
<sequence length="72" mass="8009">MKVLHSQCWTRDLCVGDCLSQGGNGLLQRSSTVGRLSRVEPEKGVYARGKSPVQDPVDFRAIRKTVKKTSNY</sequence>
<dbReference type="EMBL" id="FUIG01000027">
    <property type="protein sequence ID" value="SJM31766.1"/>
    <property type="molecule type" value="Genomic_DNA"/>
</dbReference>
<keyword evidence="2" id="KW-1185">Reference proteome</keyword>
<name>A0A2P9AKV8_9HYPH</name>